<organism evidence="2 3">
    <name type="scientific">Alicyclobacillus tolerans</name>
    <dbReference type="NCBI Taxonomy" id="90970"/>
    <lineage>
        <taxon>Bacteria</taxon>
        <taxon>Bacillati</taxon>
        <taxon>Bacillota</taxon>
        <taxon>Bacilli</taxon>
        <taxon>Bacillales</taxon>
        <taxon>Alicyclobacillaceae</taxon>
        <taxon>Alicyclobacillus</taxon>
    </lineage>
</organism>
<reference evidence="3" key="1">
    <citation type="submission" date="2016-11" db="EMBL/GenBank/DDBJ databases">
        <authorList>
            <person name="Varghese N."/>
            <person name="Submissions S."/>
        </authorList>
    </citation>
    <scope>NUCLEOTIDE SEQUENCE [LARGE SCALE GENOMIC DNA]</scope>
    <source>
        <strain evidence="3">USBA-503</strain>
    </source>
</reference>
<gene>
    <name evidence="2" type="ORF">SAMN05443507_10696</name>
</gene>
<name>A0A1M6NM85_9BACL</name>
<dbReference type="SUPFAM" id="SSF51735">
    <property type="entry name" value="NAD(P)-binding Rossmann-fold domains"/>
    <property type="match status" value="1"/>
</dbReference>
<evidence type="ECO:0000313" key="3">
    <source>
        <dbReference type="Proteomes" id="UP000184016"/>
    </source>
</evidence>
<dbReference type="RefSeq" id="WP_072873440.1">
    <property type="nucleotide sequence ID" value="NZ_FRAF01000006.1"/>
</dbReference>
<proteinExistence type="predicted"/>
<dbReference type="AlphaFoldDB" id="A0A1M6NM85"/>
<accession>A0A1M6NM85</accession>
<dbReference type="FunFam" id="3.40.50.720:FF:000425">
    <property type="entry name" value="NAD(P)-binding Rossmann-fold superfamily protein"/>
    <property type="match status" value="1"/>
</dbReference>
<dbReference type="InterPro" id="IPR051783">
    <property type="entry name" value="NAD(P)-dependent_oxidoreduct"/>
</dbReference>
<dbReference type="PANTHER" id="PTHR48079:SF6">
    <property type="entry name" value="NAD(P)-BINDING DOMAIN-CONTAINING PROTEIN-RELATED"/>
    <property type="match status" value="1"/>
</dbReference>
<evidence type="ECO:0000259" key="1">
    <source>
        <dbReference type="Pfam" id="PF01370"/>
    </source>
</evidence>
<dbReference type="GO" id="GO:0004029">
    <property type="term" value="F:aldehyde dehydrogenase (NAD+) activity"/>
    <property type="evidence" value="ECO:0007669"/>
    <property type="project" value="TreeGrafter"/>
</dbReference>
<dbReference type="InterPro" id="IPR036291">
    <property type="entry name" value="NAD(P)-bd_dom_sf"/>
</dbReference>
<dbReference type="STRING" id="1830138.SAMN05443507_10696"/>
<dbReference type="CDD" id="cd05228">
    <property type="entry name" value="AR_FR_like_1_SDR_e"/>
    <property type="match status" value="1"/>
</dbReference>
<dbReference type="InterPro" id="IPR017829">
    <property type="entry name" value="Hopanoid-assoc_sugar_epimerase"/>
</dbReference>
<dbReference type="InterPro" id="IPR001509">
    <property type="entry name" value="Epimerase_deHydtase"/>
</dbReference>
<dbReference type="PANTHER" id="PTHR48079">
    <property type="entry name" value="PROTEIN YEEZ"/>
    <property type="match status" value="1"/>
</dbReference>
<dbReference type="Proteomes" id="UP000184016">
    <property type="component" value="Unassembled WGS sequence"/>
</dbReference>
<dbReference type="GO" id="GO:0005737">
    <property type="term" value="C:cytoplasm"/>
    <property type="evidence" value="ECO:0007669"/>
    <property type="project" value="TreeGrafter"/>
</dbReference>
<dbReference type="Gene3D" id="3.40.50.720">
    <property type="entry name" value="NAD(P)-binding Rossmann-like Domain"/>
    <property type="match status" value="1"/>
</dbReference>
<keyword evidence="3" id="KW-1185">Reference proteome</keyword>
<dbReference type="EMBL" id="FRAF01000006">
    <property type="protein sequence ID" value="SHJ96803.1"/>
    <property type="molecule type" value="Genomic_DNA"/>
</dbReference>
<feature type="domain" description="NAD-dependent epimerase/dehydratase" evidence="1">
    <location>
        <begin position="4"/>
        <end position="229"/>
    </location>
</feature>
<evidence type="ECO:0000313" key="2">
    <source>
        <dbReference type="EMBL" id="SHJ96803.1"/>
    </source>
</evidence>
<dbReference type="OrthoDB" id="9807212at2"/>
<protein>
    <submittedName>
        <fullName evidence="2">Dihydroflavonol-4-reductase</fullName>
    </submittedName>
</protein>
<dbReference type="Pfam" id="PF01370">
    <property type="entry name" value="Epimerase"/>
    <property type="match status" value="1"/>
</dbReference>
<sequence length="337" mass="37430">MRAFVTGASGFIGYHVARLLLRDGHEVRALVRPGTSTQRLERLGMDKVYGDLTDVDSFSEAMRTCDVLFHVAAHYSLYRRDRDKMMAVNVEATRRLLEATRKTKIERIVYTSSTATVGLMEDGRAADETLFANPREVKSDYKRSKILAEELVLDACREGMDIVIVNPSTPVGPGDIKPTPTGRIVLDTMTGKMPAYVETGLNLVAVEDVAEGHLLAWKRGKTGERYILGNENLTFGDLVGRIARIAGCAAPRLRIPLWVAWTAAVMDEFVLSALSGHTPRVPLAGVQLARRPMYFTAQKAVRELGLPQTSIDIALKNAVEWFRSEVLQDIPERMMNL</sequence>
<dbReference type="NCBIfam" id="TIGR03466">
    <property type="entry name" value="HpnA"/>
    <property type="match status" value="1"/>
</dbReference>